<evidence type="ECO:0000256" key="9">
    <source>
        <dbReference type="SAM" id="MobiDB-lite"/>
    </source>
</evidence>
<proteinExistence type="inferred from homology"/>
<dbReference type="CDD" id="cd18137">
    <property type="entry name" value="HLD_clamp_pol_III_gamma_tau"/>
    <property type="match status" value="1"/>
</dbReference>
<dbReference type="InterPro" id="IPR003593">
    <property type="entry name" value="AAA+_ATPase"/>
</dbReference>
<dbReference type="Gene3D" id="3.40.50.300">
    <property type="entry name" value="P-loop containing nucleotide triphosphate hydrolases"/>
    <property type="match status" value="1"/>
</dbReference>
<dbReference type="InterPro" id="IPR027417">
    <property type="entry name" value="P-loop_NTPase"/>
</dbReference>
<gene>
    <name evidence="8 11" type="primary">dnaX</name>
    <name evidence="11" type="ORF">ENT78_09075</name>
</gene>
<evidence type="ECO:0000256" key="6">
    <source>
        <dbReference type="ARBA" id="ARBA00022932"/>
    </source>
</evidence>
<protein>
    <recommendedName>
        <fullName evidence="8">DNA polymerase III subunit gamma/tau</fullName>
        <ecNumber evidence="8">2.7.7.7</ecNumber>
    </recommendedName>
</protein>
<comment type="function">
    <text evidence="8">DNA polymerase III is a complex, multichain enzyme responsible for most of the replicative synthesis in bacteria. This DNA polymerase also exhibits 3' to 5' exonuclease activity.</text>
</comment>
<keyword evidence="8 11" id="KW-0548">Nucleotidyltransferase</keyword>
<dbReference type="NCBIfam" id="NF004046">
    <property type="entry name" value="PRK05563.1"/>
    <property type="match status" value="1"/>
</dbReference>
<feature type="compositionally biased region" description="Basic and acidic residues" evidence="9">
    <location>
        <begin position="370"/>
        <end position="396"/>
    </location>
</feature>
<dbReference type="FunFam" id="1.10.8.60:FF:000013">
    <property type="entry name" value="DNA polymerase III subunit gamma/tau"/>
    <property type="match status" value="1"/>
</dbReference>
<dbReference type="PANTHER" id="PTHR11669">
    <property type="entry name" value="REPLICATION FACTOR C / DNA POLYMERASE III GAMMA-TAU SUBUNIT"/>
    <property type="match status" value="1"/>
</dbReference>
<dbReference type="SMART" id="SM00382">
    <property type="entry name" value="AAA"/>
    <property type="match status" value="1"/>
</dbReference>
<dbReference type="InterPro" id="IPR001270">
    <property type="entry name" value="ClpA/B"/>
</dbReference>
<dbReference type="GO" id="GO:0046872">
    <property type="term" value="F:metal ion binding"/>
    <property type="evidence" value="ECO:0007669"/>
    <property type="project" value="UniProtKB-KW"/>
</dbReference>
<dbReference type="PRINTS" id="PR00300">
    <property type="entry name" value="CLPPROTEASEA"/>
</dbReference>
<dbReference type="PANTHER" id="PTHR11669:SF0">
    <property type="entry name" value="PROTEIN STICHEL-LIKE 2"/>
    <property type="match status" value="1"/>
</dbReference>
<feature type="compositionally biased region" description="Basic and acidic residues" evidence="9">
    <location>
        <begin position="407"/>
        <end position="420"/>
    </location>
</feature>
<dbReference type="GO" id="GO:0003887">
    <property type="term" value="F:DNA-directed DNA polymerase activity"/>
    <property type="evidence" value="ECO:0007669"/>
    <property type="project" value="UniProtKB-KW"/>
</dbReference>
<dbReference type="NCBIfam" id="NF011523">
    <property type="entry name" value="PRK14962.1"/>
    <property type="match status" value="1"/>
</dbReference>
<keyword evidence="8 11" id="KW-0808">Transferase</keyword>
<feature type="compositionally biased region" description="Polar residues" evidence="9">
    <location>
        <begin position="357"/>
        <end position="369"/>
    </location>
</feature>
<dbReference type="InterPro" id="IPR045085">
    <property type="entry name" value="HLD_clamp_pol_III_gamma_tau"/>
</dbReference>
<dbReference type="GO" id="GO:0008408">
    <property type="term" value="F:3'-5' exonuclease activity"/>
    <property type="evidence" value="ECO:0007669"/>
    <property type="project" value="InterPro"/>
</dbReference>
<comment type="similarity">
    <text evidence="1 8">Belongs to the DnaX/STICHEL family.</text>
</comment>
<dbReference type="AlphaFoldDB" id="A0A7V4KEH4"/>
<keyword evidence="5 8" id="KW-0067">ATP-binding</keyword>
<dbReference type="EC" id="2.7.7.7" evidence="8"/>
<dbReference type="NCBIfam" id="TIGR02397">
    <property type="entry name" value="dnaX_nterm"/>
    <property type="match status" value="1"/>
</dbReference>
<keyword evidence="4" id="KW-0862">Zinc</keyword>
<evidence type="ECO:0000259" key="10">
    <source>
        <dbReference type="SMART" id="SM00382"/>
    </source>
</evidence>
<evidence type="ECO:0000256" key="5">
    <source>
        <dbReference type="ARBA" id="ARBA00022840"/>
    </source>
</evidence>
<dbReference type="Gene3D" id="1.10.8.60">
    <property type="match status" value="1"/>
</dbReference>
<name>A0A7V4KEH4_FERPE</name>
<evidence type="ECO:0000256" key="1">
    <source>
        <dbReference type="ARBA" id="ARBA00006360"/>
    </source>
</evidence>
<dbReference type="InterPro" id="IPR050238">
    <property type="entry name" value="DNA_Rep/Repair_Clamp_Loader"/>
</dbReference>
<evidence type="ECO:0000256" key="2">
    <source>
        <dbReference type="ARBA" id="ARBA00022723"/>
    </source>
</evidence>
<keyword evidence="3 8" id="KW-0547">Nucleotide-binding</keyword>
<reference evidence="11" key="1">
    <citation type="journal article" date="2020" name="mSystems">
        <title>Genome- and Community-Level Interaction Insights into Carbon Utilization and Element Cycling Functions of Hydrothermarchaeota in Hydrothermal Sediment.</title>
        <authorList>
            <person name="Zhou Z."/>
            <person name="Liu Y."/>
            <person name="Xu W."/>
            <person name="Pan J."/>
            <person name="Luo Z.H."/>
            <person name="Li M."/>
        </authorList>
    </citation>
    <scope>NUCLEOTIDE SEQUENCE [LARGE SCALE GENOMIC DNA]</scope>
    <source>
        <strain evidence="11">SpSt-61</strain>
    </source>
</reference>
<dbReference type="SUPFAM" id="SSF52540">
    <property type="entry name" value="P-loop containing nucleoside triphosphate hydrolases"/>
    <property type="match status" value="1"/>
</dbReference>
<evidence type="ECO:0000256" key="3">
    <source>
        <dbReference type="ARBA" id="ARBA00022741"/>
    </source>
</evidence>
<dbReference type="GO" id="GO:0005524">
    <property type="term" value="F:ATP binding"/>
    <property type="evidence" value="ECO:0007669"/>
    <property type="project" value="UniProtKB-KW"/>
</dbReference>
<comment type="subunit">
    <text evidence="8">DNA polymerase III contains a core (composed of alpha, epsilon and theta chains) that associates with a tau subunit. This core dimerizes to form the POLIII' complex. PolIII' associates with the gamma complex (composed of gamma, delta, delta', psi and chi chains) and with the beta chain to form the complete DNA polymerase III complex.</text>
</comment>
<feature type="domain" description="AAA+ ATPase" evidence="10">
    <location>
        <begin position="35"/>
        <end position="177"/>
    </location>
</feature>
<evidence type="ECO:0000313" key="11">
    <source>
        <dbReference type="EMBL" id="HGU53653.1"/>
    </source>
</evidence>
<keyword evidence="8" id="KW-0235">DNA replication</keyword>
<dbReference type="Pfam" id="PF22608">
    <property type="entry name" value="DNAX_ATPase_lid"/>
    <property type="match status" value="1"/>
</dbReference>
<dbReference type="FunFam" id="3.40.50.300:FF:000014">
    <property type="entry name" value="DNA polymerase III subunit gamma/tau"/>
    <property type="match status" value="1"/>
</dbReference>
<keyword evidence="2" id="KW-0479">Metal-binding</keyword>
<evidence type="ECO:0000256" key="8">
    <source>
        <dbReference type="RuleBase" id="RU364063"/>
    </source>
</evidence>
<sequence length="538" mass="60289">MEALYRKYRPTRFSEIVGQEHIKRLLKNALEKRRISHAYIFAGPRGTGKTTTARIIAKSLNCEKNQYGEPCNECVSCKAIDSGSHLDVIELDAASNRGIDEVRKIRDGVNFTPVMGKYKVYIIDEVHMLTKEAFNALLKTLEEPPEHVVFILATTNPEKIPPTIISRCQVLEFRNISNEEIRNRLREICIKEGYDVTEDALEKIVKKAAGGLRDALSILEQVVRYSGGEVTAETVNEALGLVSEETIDKFIEAILSGNLESIEGIIDEVYAERGDFDTFLTQVMEKLLEQKSAQGIKLASEIYRIQKELKVAEEKLLLAKVLLINLALTINKSGGTGTSEITSTVLAKGEKITDHGQVTNEKQVLTQTGNDRKGEVTNQEKEEISTVGSEKAEVRQPRAAVSFEQSDELKQEENTKESPEATKFSSLDGKDVERSASENTSQLNQTFVTKEILEDLKLNGDLSIFVGLSLATVYELDDVVRIVFDKSKQFSYEVLKEKKDQIALLYQKKSGKNREVVVELTDDEHDPVLEKLKILLTD</sequence>
<comment type="caution">
    <text evidence="11">The sequence shown here is derived from an EMBL/GenBank/DDBJ whole genome shotgun (WGS) entry which is preliminary data.</text>
</comment>
<dbReference type="CDD" id="cd00009">
    <property type="entry name" value="AAA"/>
    <property type="match status" value="1"/>
</dbReference>
<evidence type="ECO:0000256" key="7">
    <source>
        <dbReference type="ARBA" id="ARBA00049244"/>
    </source>
</evidence>
<evidence type="ECO:0000256" key="4">
    <source>
        <dbReference type="ARBA" id="ARBA00022833"/>
    </source>
</evidence>
<dbReference type="GO" id="GO:0009360">
    <property type="term" value="C:DNA polymerase III complex"/>
    <property type="evidence" value="ECO:0007669"/>
    <property type="project" value="InterPro"/>
</dbReference>
<keyword evidence="6 8" id="KW-0239">DNA-directed DNA polymerase</keyword>
<comment type="catalytic activity">
    <reaction evidence="7 8">
        <text>DNA(n) + a 2'-deoxyribonucleoside 5'-triphosphate = DNA(n+1) + diphosphate</text>
        <dbReference type="Rhea" id="RHEA:22508"/>
        <dbReference type="Rhea" id="RHEA-COMP:17339"/>
        <dbReference type="Rhea" id="RHEA-COMP:17340"/>
        <dbReference type="ChEBI" id="CHEBI:33019"/>
        <dbReference type="ChEBI" id="CHEBI:61560"/>
        <dbReference type="ChEBI" id="CHEBI:173112"/>
        <dbReference type="EC" id="2.7.7.7"/>
    </reaction>
</comment>
<dbReference type="EMBL" id="DSZZ01000425">
    <property type="protein sequence ID" value="HGU53653.1"/>
    <property type="molecule type" value="Genomic_DNA"/>
</dbReference>
<dbReference type="GO" id="GO:0006261">
    <property type="term" value="P:DNA-templated DNA replication"/>
    <property type="evidence" value="ECO:0007669"/>
    <property type="project" value="TreeGrafter"/>
</dbReference>
<dbReference type="InterPro" id="IPR012763">
    <property type="entry name" value="DNA_pol_III_sug/sutau_N"/>
</dbReference>
<accession>A0A7V4KEH4</accession>
<dbReference type="NCBIfam" id="TIGR00678">
    <property type="entry name" value="holB"/>
    <property type="match status" value="1"/>
</dbReference>
<dbReference type="InterPro" id="IPR004622">
    <property type="entry name" value="DNA_pol_HolB"/>
</dbReference>
<organism evidence="11">
    <name type="scientific">Fervidobacterium pennivorans</name>
    <dbReference type="NCBI Taxonomy" id="93466"/>
    <lineage>
        <taxon>Bacteria</taxon>
        <taxon>Thermotogati</taxon>
        <taxon>Thermotogota</taxon>
        <taxon>Thermotogae</taxon>
        <taxon>Thermotogales</taxon>
        <taxon>Fervidobacteriaceae</taxon>
        <taxon>Fervidobacterium</taxon>
    </lineage>
</organism>
<feature type="region of interest" description="Disordered" evidence="9">
    <location>
        <begin position="357"/>
        <end position="441"/>
    </location>
</feature>
<dbReference type="Pfam" id="PF13177">
    <property type="entry name" value="DNA_pol3_delta2"/>
    <property type="match status" value="1"/>
</dbReference>